<gene>
    <name evidence="2" type="ORF">rCG_59851</name>
</gene>
<sequence>MGTLGCPSSHPQQPVPSTSYE</sequence>
<evidence type="ECO:0000313" key="3">
    <source>
        <dbReference type="Proteomes" id="UP000234681"/>
    </source>
</evidence>
<feature type="region of interest" description="Disordered" evidence="1">
    <location>
        <begin position="1"/>
        <end position="21"/>
    </location>
</feature>
<evidence type="ECO:0000256" key="1">
    <source>
        <dbReference type="SAM" id="MobiDB-lite"/>
    </source>
</evidence>
<dbReference type="AlphaFoldDB" id="A6HS19"/>
<organism evidence="2 3">
    <name type="scientific">Rattus norvegicus</name>
    <name type="common">Rat</name>
    <dbReference type="NCBI Taxonomy" id="10116"/>
    <lineage>
        <taxon>Eukaryota</taxon>
        <taxon>Metazoa</taxon>
        <taxon>Chordata</taxon>
        <taxon>Craniata</taxon>
        <taxon>Vertebrata</taxon>
        <taxon>Euteleostomi</taxon>
        <taxon>Mammalia</taxon>
        <taxon>Eutheria</taxon>
        <taxon>Euarchontoglires</taxon>
        <taxon>Glires</taxon>
        <taxon>Rodentia</taxon>
        <taxon>Myomorpha</taxon>
        <taxon>Muroidea</taxon>
        <taxon>Muridae</taxon>
        <taxon>Murinae</taxon>
        <taxon>Rattus</taxon>
    </lineage>
</organism>
<dbReference type="EMBL" id="CH473950">
    <property type="protein sequence ID" value="EDM16053.1"/>
    <property type="molecule type" value="Genomic_DNA"/>
</dbReference>
<protein>
    <submittedName>
        <fullName evidence="2">RCG59851</fullName>
    </submittedName>
</protein>
<feature type="compositionally biased region" description="Polar residues" evidence="1">
    <location>
        <begin position="9"/>
        <end position="21"/>
    </location>
</feature>
<accession>A6HS19</accession>
<dbReference type="Proteomes" id="UP000234681">
    <property type="component" value="Chromosome 7"/>
</dbReference>
<proteinExistence type="predicted"/>
<reference evidence="2 3" key="1">
    <citation type="submission" date="2005-09" db="EMBL/GenBank/DDBJ databases">
        <authorList>
            <person name="Mural R.J."/>
            <person name="Li P.W."/>
            <person name="Adams M.D."/>
            <person name="Amanatides P.G."/>
            <person name="Baden-Tillson H."/>
            <person name="Barnstead M."/>
            <person name="Chin S.H."/>
            <person name="Dew I."/>
            <person name="Evans C.A."/>
            <person name="Ferriera S."/>
            <person name="Flanigan M."/>
            <person name="Fosler C."/>
            <person name="Glodek A."/>
            <person name="Gu Z."/>
            <person name="Holt R.A."/>
            <person name="Jennings D."/>
            <person name="Kraft C.L."/>
            <person name="Lu F."/>
            <person name="Nguyen T."/>
            <person name="Nusskern D.R."/>
            <person name="Pfannkoch C.M."/>
            <person name="Sitter C."/>
            <person name="Sutton G.G."/>
            <person name="Venter J.C."/>
            <person name="Wang Z."/>
            <person name="Woodage T."/>
            <person name="Zheng X.H."/>
            <person name="Zhong F."/>
        </authorList>
    </citation>
    <scope>NUCLEOTIDE SEQUENCE [LARGE SCALE GENOMIC DNA]</scope>
    <source>
        <strain>BN</strain>
        <strain evidence="3">Sprague-Dawley</strain>
    </source>
</reference>
<evidence type="ECO:0000313" key="2">
    <source>
        <dbReference type="EMBL" id="EDM16053.1"/>
    </source>
</evidence>
<name>A6HS19_RAT</name>